<gene>
    <name evidence="8" type="primary">Sv2a</name>
    <name evidence="8" type="ORF">EVAR_9826_1</name>
</gene>
<feature type="transmembrane region" description="Helical" evidence="7">
    <location>
        <begin position="419"/>
        <end position="439"/>
    </location>
</feature>
<dbReference type="OrthoDB" id="10262656at2759"/>
<dbReference type="Gene3D" id="1.20.1250.20">
    <property type="entry name" value="MFS general substrate transporter like domains"/>
    <property type="match status" value="1"/>
</dbReference>
<evidence type="ECO:0000256" key="7">
    <source>
        <dbReference type="SAM" id="Phobius"/>
    </source>
</evidence>
<evidence type="ECO:0000256" key="3">
    <source>
        <dbReference type="ARBA" id="ARBA00022692"/>
    </source>
</evidence>
<evidence type="ECO:0000256" key="6">
    <source>
        <dbReference type="SAM" id="MobiDB-lite"/>
    </source>
</evidence>
<organism evidence="8 9">
    <name type="scientific">Eumeta variegata</name>
    <name type="common">Bagworm moth</name>
    <name type="synonym">Eumeta japonica</name>
    <dbReference type="NCBI Taxonomy" id="151549"/>
    <lineage>
        <taxon>Eukaryota</taxon>
        <taxon>Metazoa</taxon>
        <taxon>Ecdysozoa</taxon>
        <taxon>Arthropoda</taxon>
        <taxon>Hexapoda</taxon>
        <taxon>Insecta</taxon>
        <taxon>Pterygota</taxon>
        <taxon>Neoptera</taxon>
        <taxon>Endopterygota</taxon>
        <taxon>Lepidoptera</taxon>
        <taxon>Glossata</taxon>
        <taxon>Ditrysia</taxon>
        <taxon>Tineoidea</taxon>
        <taxon>Psychidae</taxon>
        <taxon>Oiketicinae</taxon>
        <taxon>Eumeta</taxon>
    </lineage>
</organism>
<comment type="subcellular location">
    <subcellularLocation>
        <location evidence="1">Membrane</location>
        <topology evidence="1">Multi-pass membrane protein</topology>
    </subcellularLocation>
</comment>
<evidence type="ECO:0000313" key="9">
    <source>
        <dbReference type="Proteomes" id="UP000299102"/>
    </source>
</evidence>
<feature type="transmembrane region" description="Helical" evidence="7">
    <location>
        <begin position="52"/>
        <end position="79"/>
    </location>
</feature>
<keyword evidence="3 7" id="KW-0812">Transmembrane</keyword>
<dbReference type="Proteomes" id="UP000299102">
    <property type="component" value="Unassembled WGS sequence"/>
</dbReference>
<feature type="transmembrane region" description="Helical" evidence="7">
    <location>
        <begin position="20"/>
        <end position="40"/>
    </location>
</feature>
<protein>
    <submittedName>
        <fullName evidence="8">Synaptic vesicle glycoprotein 2A</fullName>
    </submittedName>
</protein>
<accession>A0A4C1U5P0</accession>
<evidence type="ECO:0000256" key="4">
    <source>
        <dbReference type="ARBA" id="ARBA00022989"/>
    </source>
</evidence>
<keyword evidence="5 7" id="KW-0472">Membrane</keyword>
<reference evidence="8 9" key="1">
    <citation type="journal article" date="2019" name="Commun. Biol.">
        <title>The bagworm genome reveals a unique fibroin gene that provides high tensile strength.</title>
        <authorList>
            <person name="Kono N."/>
            <person name="Nakamura H."/>
            <person name="Ohtoshi R."/>
            <person name="Tomita M."/>
            <person name="Numata K."/>
            <person name="Arakawa K."/>
        </authorList>
    </citation>
    <scope>NUCLEOTIDE SEQUENCE [LARGE SCALE GENOMIC DNA]</scope>
</reference>
<evidence type="ECO:0000313" key="8">
    <source>
        <dbReference type="EMBL" id="GBP21641.1"/>
    </source>
</evidence>
<proteinExistence type="predicted"/>
<keyword evidence="2" id="KW-0813">Transport</keyword>
<keyword evidence="4 7" id="KW-1133">Transmembrane helix</keyword>
<evidence type="ECO:0000256" key="5">
    <source>
        <dbReference type="ARBA" id="ARBA00023136"/>
    </source>
</evidence>
<dbReference type="SUPFAM" id="SSF103473">
    <property type="entry name" value="MFS general substrate transporter"/>
    <property type="match status" value="1"/>
</dbReference>
<dbReference type="STRING" id="151549.A0A4C1U5P0"/>
<feature type="transmembrane region" description="Helical" evidence="7">
    <location>
        <begin position="291"/>
        <end position="315"/>
    </location>
</feature>
<sequence length="456" mass="49997">MIRDAESLHATDSMWLRIKVVALLNGSLVSASSATVYAYLGELHTAARRASAIAWGSAFISFSFMILPGLAWLIIPGAWSWNVVGFELVPWRVFVLCWCLPGLMAAALLLILPESPKFIIALRGPQEALPVLARMNQEEYTTLAQTTVEIRKAADELFRLSEMDVKACTKQRKRRTKEKQKEHTFPTVKKLSENPSSETNFRAFSSALKNFGLLFRPPLLRCVVISHVSMFAVFMLSSGLYMWTPDILNNLLRNPDSRHLSICDVIRKNLEAAHNTSIDSGDNCTVQVSVALFPISMGMGAVFALTYLAIGFFINKIGKKTLYCEYNTNTAMCNRRWHMLCCGALTAAGGLTPSATAATVLLVLALCSGCAASILAAITVDVFPTSLRAMSMCVMYMVGRAGAAAGASALGRVLDTHCRLAFCVFGAITAGSTVLMLLWPKPQRIRQRMEKKGLTY</sequence>
<evidence type="ECO:0000256" key="2">
    <source>
        <dbReference type="ARBA" id="ARBA00022448"/>
    </source>
</evidence>
<comment type="caution">
    <text evidence="8">The sequence shown here is derived from an EMBL/GenBank/DDBJ whole genome shotgun (WGS) entry which is preliminary data.</text>
</comment>
<dbReference type="PANTHER" id="PTHR23511">
    <property type="entry name" value="SYNAPTIC VESICLE GLYCOPROTEIN 2"/>
    <property type="match status" value="1"/>
</dbReference>
<feature type="transmembrane region" description="Helical" evidence="7">
    <location>
        <begin position="219"/>
        <end position="243"/>
    </location>
</feature>
<feature type="transmembrane region" description="Helical" evidence="7">
    <location>
        <begin position="91"/>
        <end position="112"/>
    </location>
</feature>
<keyword evidence="9" id="KW-1185">Reference proteome</keyword>
<dbReference type="InterPro" id="IPR036259">
    <property type="entry name" value="MFS_trans_sf"/>
</dbReference>
<name>A0A4C1U5P0_EUMVA</name>
<dbReference type="EMBL" id="BGZK01000130">
    <property type="protein sequence ID" value="GBP21641.1"/>
    <property type="molecule type" value="Genomic_DNA"/>
</dbReference>
<dbReference type="AlphaFoldDB" id="A0A4C1U5P0"/>
<dbReference type="PANTHER" id="PTHR23511:SF35">
    <property type="entry name" value="MAJOR FACILITATOR SUPERFAMILY (MFS) PROFILE DOMAIN-CONTAINING PROTEIN"/>
    <property type="match status" value="1"/>
</dbReference>
<feature type="region of interest" description="Disordered" evidence="6">
    <location>
        <begin position="173"/>
        <end position="193"/>
    </location>
</feature>
<feature type="transmembrane region" description="Helical" evidence="7">
    <location>
        <begin position="361"/>
        <end position="382"/>
    </location>
</feature>
<dbReference type="GO" id="GO:0016020">
    <property type="term" value="C:membrane"/>
    <property type="evidence" value="ECO:0007669"/>
    <property type="project" value="UniProtKB-SubCell"/>
</dbReference>
<evidence type="ECO:0000256" key="1">
    <source>
        <dbReference type="ARBA" id="ARBA00004141"/>
    </source>
</evidence>